<accession>A0A2G5T881</accession>
<dbReference type="InterPro" id="IPR029058">
    <property type="entry name" value="AB_hydrolase_fold"/>
</dbReference>
<dbReference type="Pfam" id="PF06342">
    <property type="entry name" value="DUF1057"/>
    <property type="match status" value="1"/>
</dbReference>
<dbReference type="OrthoDB" id="6431331at2759"/>
<organism evidence="1 2">
    <name type="scientific">Caenorhabditis nigoni</name>
    <dbReference type="NCBI Taxonomy" id="1611254"/>
    <lineage>
        <taxon>Eukaryota</taxon>
        <taxon>Metazoa</taxon>
        <taxon>Ecdysozoa</taxon>
        <taxon>Nematoda</taxon>
        <taxon>Chromadorea</taxon>
        <taxon>Rhabditida</taxon>
        <taxon>Rhabditina</taxon>
        <taxon>Rhabditomorpha</taxon>
        <taxon>Rhabditoidea</taxon>
        <taxon>Rhabditidae</taxon>
        <taxon>Peloderinae</taxon>
        <taxon>Caenorhabditis</taxon>
    </lineage>
</organism>
<evidence type="ECO:0000313" key="1">
    <source>
        <dbReference type="EMBL" id="PIC23428.1"/>
    </source>
</evidence>
<dbReference type="PANTHER" id="PTHR47533">
    <property type="entry name" value="PROTEIN CBG21859"/>
    <property type="match status" value="1"/>
</dbReference>
<keyword evidence="2" id="KW-1185">Reference proteome</keyword>
<dbReference type="EMBL" id="PDUG01000005">
    <property type="protein sequence ID" value="PIC23428.1"/>
    <property type="molecule type" value="Genomic_DNA"/>
</dbReference>
<comment type="caution">
    <text evidence="1">The sequence shown here is derived from an EMBL/GenBank/DDBJ whole genome shotgun (WGS) entry which is preliminary data.</text>
</comment>
<dbReference type="AlphaFoldDB" id="A0A2G5T881"/>
<dbReference type="PANTHER" id="PTHR47533:SF4">
    <property type="entry name" value="AB HYDROLASE-1 DOMAIN-CONTAINING PROTEIN"/>
    <property type="match status" value="1"/>
</dbReference>
<sequence length="92" mass="10405">MKTKIPLNLSAPKMYEKVVQFETEKGNLVDLRAVYEDSLTSGSSLGTVIGFHGSPGSHKDFKYIRHRLDEMAIRFIGINYPGFKHTEGKYLV</sequence>
<dbReference type="Proteomes" id="UP000230233">
    <property type="component" value="Chromosome V"/>
</dbReference>
<proteinExistence type="predicted"/>
<reference evidence="2" key="1">
    <citation type="submission" date="2017-10" db="EMBL/GenBank/DDBJ databases">
        <title>Rapid genome shrinkage in a self-fertile nematode reveals novel sperm competition proteins.</title>
        <authorList>
            <person name="Yin D."/>
            <person name="Schwarz E.M."/>
            <person name="Thomas C.G."/>
            <person name="Felde R.L."/>
            <person name="Korf I.F."/>
            <person name="Cutter A.D."/>
            <person name="Schartner C.M."/>
            <person name="Ralston E.J."/>
            <person name="Meyer B.J."/>
            <person name="Haag E.S."/>
        </authorList>
    </citation>
    <scope>NUCLEOTIDE SEQUENCE [LARGE SCALE GENOMIC DNA]</scope>
    <source>
        <strain evidence="2">JU1422</strain>
    </source>
</reference>
<name>A0A2G5T881_9PELO</name>
<protein>
    <recommendedName>
        <fullName evidence="3">Serine aminopeptidase S33 domain-containing protein</fullName>
    </recommendedName>
</protein>
<gene>
    <name evidence="1" type="primary">Cnig_chr_V.g17135</name>
    <name evidence="1" type="ORF">B9Z55_017135</name>
</gene>
<dbReference type="SUPFAM" id="SSF53474">
    <property type="entry name" value="alpha/beta-Hydrolases"/>
    <property type="match status" value="1"/>
</dbReference>
<evidence type="ECO:0000313" key="2">
    <source>
        <dbReference type="Proteomes" id="UP000230233"/>
    </source>
</evidence>
<evidence type="ECO:0008006" key="3">
    <source>
        <dbReference type="Google" id="ProtNLM"/>
    </source>
</evidence>
<dbReference type="InterPro" id="IPR010463">
    <property type="entry name" value="DUF1057"/>
</dbReference>